<protein>
    <submittedName>
        <fullName evidence="1">Uncharacterized protein</fullName>
    </submittedName>
</protein>
<sequence length="233" mass="26109">MSVLAKKHFISLVILGLIFVLSPHAYSGHGATNVLRQNLGQLTEAADIILVGKVIEMTDGLAENNLPYTEITFEVSQTIKSGGYQFVTSPNWERRNTTALPGRQTFTYRQFGLLKPRDMGDGKTLAVTLDGFPKYTIDEEVMVFLYKPATQTGFRTTVGLAQGKFSIKKGKMRNIINNRHLFANMEIERENLQASERQMMTQRSGPVDADMMITLVSRAVKEGLFNRFKVAPE</sequence>
<dbReference type="Proteomes" id="UP001250932">
    <property type="component" value="Unassembled WGS sequence"/>
</dbReference>
<evidence type="ECO:0000313" key="2">
    <source>
        <dbReference type="Proteomes" id="UP001250932"/>
    </source>
</evidence>
<accession>A0ABU3K4F3</accession>
<comment type="caution">
    <text evidence="1">The sequence shown here is derived from an EMBL/GenBank/DDBJ whole genome shotgun (WGS) entry which is preliminary data.</text>
</comment>
<gene>
    <name evidence="1" type="ORF">PPG34_02690</name>
</gene>
<dbReference type="RefSeq" id="WP_313831596.1">
    <property type="nucleotide sequence ID" value="NZ_JAQOUE010000001.1"/>
</dbReference>
<keyword evidence="2" id="KW-1185">Reference proteome</keyword>
<reference evidence="1 2" key="1">
    <citation type="journal article" date="2023" name="ISME J.">
        <title>Cultivation and genomic characterization of novel and ubiquitous marine nitrite-oxidizing bacteria from the Nitrospirales.</title>
        <authorList>
            <person name="Mueller A.J."/>
            <person name="Daebeler A."/>
            <person name="Herbold C.W."/>
            <person name="Kirkegaard R.H."/>
            <person name="Daims H."/>
        </authorList>
    </citation>
    <scope>NUCLEOTIDE SEQUENCE [LARGE SCALE GENOMIC DNA]</scope>
    <source>
        <strain evidence="1 2">EB</strain>
    </source>
</reference>
<proteinExistence type="predicted"/>
<organism evidence="1 2">
    <name type="scientific">Candidatus Nitronereus thalassa</name>
    <dbReference type="NCBI Taxonomy" id="3020898"/>
    <lineage>
        <taxon>Bacteria</taxon>
        <taxon>Pseudomonadati</taxon>
        <taxon>Nitrospirota</taxon>
        <taxon>Nitrospiria</taxon>
        <taxon>Nitrospirales</taxon>
        <taxon>Nitrospiraceae</taxon>
        <taxon>Candidatus Nitronereus</taxon>
    </lineage>
</organism>
<evidence type="ECO:0000313" key="1">
    <source>
        <dbReference type="EMBL" id="MDT7041240.1"/>
    </source>
</evidence>
<name>A0ABU3K4F3_9BACT</name>
<dbReference type="EMBL" id="JAQOUE010000001">
    <property type="protein sequence ID" value="MDT7041240.1"/>
    <property type="molecule type" value="Genomic_DNA"/>
</dbReference>